<dbReference type="STRING" id="1817772.A2527_11445"/>
<organism evidence="1 2">
    <name type="scientific">Candidatus Lambdaproteobacteria bacterium RIFOXYD2_FULL_50_16</name>
    <dbReference type="NCBI Taxonomy" id="1817772"/>
    <lineage>
        <taxon>Bacteria</taxon>
        <taxon>Pseudomonadati</taxon>
        <taxon>Pseudomonadota</taxon>
        <taxon>Candidatus Lambdaproteobacteria</taxon>
    </lineage>
</organism>
<gene>
    <name evidence="1" type="ORF">A2527_11445</name>
</gene>
<name>A0A1F6G6J3_9PROT</name>
<protein>
    <submittedName>
        <fullName evidence="1">Uncharacterized protein</fullName>
    </submittedName>
</protein>
<proteinExistence type="predicted"/>
<evidence type="ECO:0000313" key="1">
    <source>
        <dbReference type="EMBL" id="OGG93731.1"/>
    </source>
</evidence>
<evidence type="ECO:0000313" key="2">
    <source>
        <dbReference type="Proteomes" id="UP000178449"/>
    </source>
</evidence>
<dbReference type="EMBL" id="MFNE01000046">
    <property type="protein sequence ID" value="OGG93731.1"/>
    <property type="molecule type" value="Genomic_DNA"/>
</dbReference>
<accession>A0A1F6G6J3</accession>
<dbReference type="Proteomes" id="UP000178449">
    <property type="component" value="Unassembled WGS sequence"/>
</dbReference>
<dbReference type="AlphaFoldDB" id="A0A1F6G6J3"/>
<comment type="caution">
    <text evidence="1">The sequence shown here is derived from an EMBL/GenBank/DDBJ whole genome shotgun (WGS) entry which is preliminary data.</text>
</comment>
<sequence length="69" mass="7699">MERYQQETHAGNLLSPFSTLDGREEMIQRRIPLGLEAGTISGLFCARQFTGWDIPIYNVNPAKGGWTGT</sequence>
<reference evidence="1 2" key="1">
    <citation type="journal article" date="2016" name="Nat. Commun.">
        <title>Thousands of microbial genomes shed light on interconnected biogeochemical processes in an aquifer system.</title>
        <authorList>
            <person name="Anantharaman K."/>
            <person name="Brown C.T."/>
            <person name="Hug L.A."/>
            <person name="Sharon I."/>
            <person name="Castelle C.J."/>
            <person name="Probst A.J."/>
            <person name="Thomas B.C."/>
            <person name="Singh A."/>
            <person name="Wilkins M.J."/>
            <person name="Karaoz U."/>
            <person name="Brodie E.L."/>
            <person name="Williams K.H."/>
            <person name="Hubbard S.S."/>
            <person name="Banfield J.F."/>
        </authorList>
    </citation>
    <scope>NUCLEOTIDE SEQUENCE [LARGE SCALE GENOMIC DNA]</scope>
</reference>